<keyword evidence="1" id="KW-0812">Transmembrane</keyword>
<gene>
    <name evidence="2" type="ORF">J7561_00255</name>
</gene>
<keyword evidence="1" id="KW-0472">Membrane</keyword>
<dbReference type="Proteomes" id="UP000680020">
    <property type="component" value="Unassembled WGS sequence"/>
</dbReference>
<dbReference type="RefSeq" id="WP_094494071.1">
    <property type="nucleotide sequence ID" value="NZ_JAGIBT010000001.1"/>
</dbReference>
<sequence length="160" mass="18139">MSDTLPNRPNIFLCIIGWLALVIFAFSVSSPSLLFPISFVPVILILLSYNLYTEHPSFRRIAIAQGISALLFCLFTMIASIRLEQLPGNLLDLKFNYGFMIVLTTWLFIVISHFVTTAFILVKVLHKHSSAMLLFLFNFVIFMAAFYALRWAIPTFLGAP</sequence>
<dbReference type="EMBL" id="JAGIBU010000001">
    <property type="protein sequence ID" value="MBS7823635.1"/>
    <property type="molecule type" value="Genomic_DNA"/>
</dbReference>
<protein>
    <submittedName>
        <fullName evidence="2">Uncharacterized protein</fullName>
    </submittedName>
</protein>
<reference evidence="2" key="1">
    <citation type="submission" date="2021-03" db="EMBL/GenBank/DDBJ databases">
        <title>Identification and antibiotic profiling of Wohlfahrtiimonas chitiniclastica, an underestimated human pathogen.</title>
        <authorList>
            <person name="Kopf A."/>
            <person name="Bunk B."/>
            <person name="Coldewey S."/>
            <person name="Gunzer F."/>
            <person name="Riedel T."/>
            <person name="Schroettner P."/>
        </authorList>
    </citation>
    <scope>NUCLEOTIDE SEQUENCE</scope>
    <source>
        <strain evidence="2">DSM 100917</strain>
    </source>
</reference>
<feature type="transmembrane region" description="Helical" evidence="1">
    <location>
        <begin position="61"/>
        <end position="83"/>
    </location>
</feature>
<evidence type="ECO:0000313" key="3">
    <source>
        <dbReference type="Proteomes" id="UP000680020"/>
    </source>
</evidence>
<evidence type="ECO:0000256" key="1">
    <source>
        <dbReference type="SAM" id="Phobius"/>
    </source>
</evidence>
<comment type="caution">
    <text evidence="2">The sequence shown here is derived from an EMBL/GenBank/DDBJ whole genome shotgun (WGS) entry which is preliminary data.</text>
</comment>
<proteinExistence type="predicted"/>
<feature type="transmembrane region" description="Helical" evidence="1">
    <location>
        <begin position="12"/>
        <end position="28"/>
    </location>
</feature>
<dbReference type="AlphaFoldDB" id="A0AB35BYR0"/>
<evidence type="ECO:0000313" key="2">
    <source>
        <dbReference type="EMBL" id="MBS7823635.1"/>
    </source>
</evidence>
<organism evidence="2 3">
    <name type="scientific">Wohlfahrtiimonas chitiniclastica</name>
    <dbReference type="NCBI Taxonomy" id="400946"/>
    <lineage>
        <taxon>Bacteria</taxon>
        <taxon>Pseudomonadati</taxon>
        <taxon>Pseudomonadota</taxon>
        <taxon>Gammaproteobacteria</taxon>
        <taxon>Cardiobacteriales</taxon>
        <taxon>Ignatzschineriaceae</taxon>
        <taxon>Wohlfahrtiimonas</taxon>
    </lineage>
</organism>
<feature type="transmembrane region" description="Helical" evidence="1">
    <location>
        <begin position="95"/>
        <end position="121"/>
    </location>
</feature>
<keyword evidence="1" id="KW-1133">Transmembrane helix</keyword>
<feature type="transmembrane region" description="Helical" evidence="1">
    <location>
        <begin position="34"/>
        <end position="52"/>
    </location>
</feature>
<feature type="transmembrane region" description="Helical" evidence="1">
    <location>
        <begin position="133"/>
        <end position="153"/>
    </location>
</feature>
<name>A0AB35BYR0_9GAMM</name>
<accession>A0AB35BYR0</accession>